<keyword evidence="2" id="KW-1185">Reference proteome</keyword>
<dbReference type="OrthoDB" id="10498247at2759"/>
<evidence type="ECO:0000313" key="2">
    <source>
        <dbReference type="Proteomes" id="UP000054630"/>
    </source>
</evidence>
<gene>
    <name evidence="1" type="ORF">T07_7844</name>
</gene>
<comment type="caution">
    <text evidence="1">The sequence shown here is derived from an EMBL/GenBank/DDBJ whole genome shotgun (WGS) entry which is preliminary data.</text>
</comment>
<dbReference type="Proteomes" id="UP000054630">
    <property type="component" value="Unassembled WGS sequence"/>
</dbReference>
<dbReference type="EMBL" id="JYDL01000006">
    <property type="protein sequence ID" value="KRX26784.1"/>
    <property type="molecule type" value="Genomic_DNA"/>
</dbReference>
<reference evidence="1 2" key="1">
    <citation type="submission" date="2015-01" db="EMBL/GenBank/DDBJ databases">
        <title>Evolution of Trichinella species and genotypes.</title>
        <authorList>
            <person name="Korhonen P.K."/>
            <person name="Edoardo P."/>
            <person name="Giuseppe L.R."/>
            <person name="Gasser R.B."/>
        </authorList>
    </citation>
    <scope>NUCLEOTIDE SEQUENCE [LARGE SCALE GENOMIC DNA]</scope>
    <source>
        <strain evidence="1">ISS37</strain>
    </source>
</reference>
<evidence type="ECO:0000313" key="1">
    <source>
        <dbReference type="EMBL" id="KRX26784.1"/>
    </source>
</evidence>
<protein>
    <submittedName>
        <fullName evidence="1">Uncharacterized protein</fullName>
    </submittedName>
</protein>
<dbReference type="AlphaFoldDB" id="A0A0V0SIS7"/>
<name>A0A0V0SIS7_9BILA</name>
<proteinExistence type="predicted"/>
<sequence>MGHCEWALEGLAGGGIRSSKMFIHLPVDVSTVKVKCPNCSSSESFLIIIAAELFWSLFRSGPVVHHAHQFDLNEALQTLISIAFAADCSSVQSAHLVEGDVVTSFSGPSLVSSIIRPVPMPTRVHLDIMDT</sequence>
<accession>A0A0V0SIS7</accession>
<organism evidence="1 2">
    <name type="scientific">Trichinella nelsoni</name>
    <dbReference type="NCBI Taxonomy" id="6336"/>
    <lineage>
        <taxon>Eukaryota</taxon>
        <taxon>Metazoa</taxon>
        <taxon>Ecdysozoa</taxon>
        <taxon>Nematoda</taxon>
        <taxon>Enoplea</taxon>
        <taxon>Dorylaimia</taxon>
        <taxon>Trichinellida</taxon>
        <taxon>Trichinellidae</taxon>
        <taxon>Trichinella</taxon>
    </lineage>
</organism>